<proteinExistence type="predicted"/>
<organism evidence="3 4">
    <name type="scientific">Sphingobacterium siyangense</name>
    <dbReference type="NCBI Taxonomy" id="459529"/>
    <lineage>
        <taxon>Bacteria</taxon>
        <taxon>Pseudomonadati</taxon>
        <taxon>Bacteroidota</taxon>
        <taxon>Sphingobacteriia</taxon>
        <taxon>Sphingobacteriales</taxon>
        <taxon>Sphingobacteriaceae</taxon>
        <taxon>Sphingobacterium</taxon>
    </lineage>
</organism>
<keyword evidence="1" id="KW-0472">Membrane</keyword>
<feature type="transmembrane region" description="Helical" evidence="1">
    <location>
        <begin position="60"/>
        <end position="80"/>
    </location>
</feature>
<feature type="domain" description="Guanylate cyclase" evidence="2">
    <location>
        <begin position="180"/>
        <end position="309"/>
    </location>
</feature>
<keyword evidence="1" id="KW-0812">Transmembrane</keyword>
<comment type="caution">
    <text evidence="3">The sequence shown here is derived from an EMBL/GenBank/DDBJ whole genome shotgun (WGS) entry which is preliminary data.</text>
</comment>
<dbReference type="Gene3D" id="3.30.70.1230">
    <property type="entry name" value="Nucleotide cyclase"/>
    <property type="match status" value="1"/>
</dbReference>
<dbReference type="InterPro" id="IPR001054">
    <property type="entry name" value="A/G_cyclase"/>
</dbReference>
<feature type="transmembrane region" description="Helical" evidence="1">
    <location>
        <begin position="12"/>
        <end position="30"/>
    </location>
</feature>
<dbReference type="GO" id="GO:0035556">
    <property type="term" value="P:intracellular signal transduction"/>
    <property type="evidence" value="ECO:0007669"/>
    <property type="project" value="InterPro"/>
</dbReference>
<reference evidence="3 4" key="1">
    <citation type="journal article" date="2015" name="Stand. Genomic Sci.">
        <title>Genomic Encyclopedia of Bacterial and Archaeal Type Strains, Phase III: the genomes of soil and plant-associated and newly described type strains.</title>
        <authorList>
            <person name="Whitman W.B."/>
            <person name="Woyke T."/>
            <person name="Klenk H.P."/>
            <person name="Zhou Y."/>
            <person name="Lilburn T.G."/>
            <person name="Beck B.J."/>
            <person name="De Vos P."/>
            <person name="Vandamme P."/>
            <person name="Eisen J.A."/>
            <person name="Garrity G."/>
            <person name="Hugenholtz P."/>
            <person name="Kyrpides N.C."/>
        </authorList>
    </citation>
    <scope>NUCLEOTIDE SEQUENCE [LARGE SCALE GENOMIC DNA]</scope>
    <source>
        <strain evidence="3 4">CGMCC 1.6855</strain>
    </source>
</reference>
<dbReference type="SUPFAM" id="SSF55073">
    <property type="entry name" value="Nucleotide cyclase"/>
    <property type="match status" value="1"/>
</dbReference>
<keyword evidence="1" id="KW-1133">Transmembrane helix</keyword>
<dbReference type="Pfam" id="PF00211">
    <property type="entry name" value="Guanylate_cyc"/>
    <property type="match status" value="1"/>
</dbReference>
<dbReference type="GO" id="GO:0009190">
    <property type="term" value="P:cyclic nucleotide biosynthetic process"/>
    <property type="evidence" value="ECO:0007669"/>
    <property type="project" value="InterPro"/>
</dbReference>
<protein>
    <submittedName>
        <fullName evidence="3">Adenylate cyclase</fullName>
    </submittedName>
</protein>
<name>A0A562MFU1_9SPHI</name>
<dbReference type="GO" id="GO:0004016">
    <property type="term" value="F:adenylate cyclase activity"/>
    <property type="evidence" value="ECO:0007669"/>
    <property type="project" value="UniProtKB-ARBA"/>
</dbReference>
<dbReference type="RefSeq" id="WP_145328388.1">
    <property type="nucleotide sequence ID" value="NZ_VLKR01000015.1"/>
</dbReference>
<evidence type="ECO:0000313" key="4">
    <source>
        <dbReference type="Proteomes" id="UP000315908"/>
    </source>
</evidence>
<dbReference type="OrthoDB" id="9768499at2"/>
<evidence type="ECO:0000259" key="2">
    <source>
        <dbReference type="PROSITE" id="PS50125"/>
    </source>
</evidence>
<evidence type="ECO:0000256" key="1">
    <source>
        <dbReference type="SAM" id="Phobius"/>
    </source>
</evidence>
<gene>
    <name evidence="3" type="ORF">IQ31_02935</name>
</gene>
<sequence>MKGKLMFNHIKEVVYVAVVWILITAFFLFIKFNDLPDGCLYEMYAVPEALTKTSRHQYQITFFIVVPLGIIFGILHTFVYPAFRRKKPLVVALLRLLIFATLTTLVYYIALFFSGQDAMMHSKSLFDVFRRNTTETIIIYMLSTEYIAGLVILLRRSLGGNYLYHIVKNTYNNPKEEERVFMFLDMENSTPSAQQLGHLNFSKYVQDCFWDLSDIVLKYNGEIYQYVGDEAVITWKVANNFKFKQCIDLYFAYKDLLKHRESFYQKRYGIQPAFKCAIHSGKVSAVMVGNYKREIAYHGNVLNLCARLQAACKENEADMLLSENFYNHIKNQSEYTIDTVELLNLRGIEGLQMAYKVFKSKNTQEC</sequence>
<feature type="transmembrane region" description="Helical" evidence="1">
    <location>
        <begin position="137"/>
        <end position="154"/>
    </location>
</feature>
<dbReference type="InterPro" id="IPR029787">
    <property type="entry name" value="Nucleotide_cyclase"/>
</dbReference>
<dbReference type="AlphaFoldDB" id="A0A562MFU1"/>
<dbReference type="PROSITE" id="PS50125">
    <property type="entry name" value="GUANYLATE_CYCLASE_2"/>
    <property type="match status" value="1"/>
</dbReference>
<accession>A0A562MFU1</accession>
<dbReference type="Proteomes" id="UP000315908">
    <property type="component" value="Unassembled WGS sequence"/>
</dbReference>
<feature type="transmembrane region" description="Helical" evidence="1">
    <location>
        <begin position="92"/>
        <end position="113"/>
    </location>
</feature>
<dbReference type="EMBL" id="VLKR01000015">
    <property type="protein sequence ID" value="TWI18807.1"/>
    <property type="molecule type" value="Genomic_DNA"/>
</dbReference>
<dbReference type="CDD" id="cd07302">
    <property type="entry name" value="CHD"/>
    <property type="match status" value="1"/>
</dbReference>
<evidence type="ECO:0000313" key="3">
    <source>
        <dbReference type="EMBL" id="TWI18807.1"/>
    </source>
</evidence>